<dbReference type="PRINTS" id="PR00421">
    <property type="entry name" value="THIOREDOXIN"/>
</dbReference>
<comment type="catalytic activity">
    <reaction evidence="1 13">
        <text>Catalyzes the rearrangement of -S-S- bonds in proteins.</text>
        <dbReference type="EC" id="5.3.4.1"/>
    </reaction>
</comment>
<dbReference type="PROSITE" id="PS51352">
    <property type="entry name" value="THIOREDOXIN_2"/>
    <property type="match status" value="2"/>
</dbReference>
<dbReference type="InterPro" id="IPR017937">
    <property type="entry name" value="Thioredoxin_CS"/>
</dbReference>
<evidence type="ECO:0000256" key="1">
    <source>
        <dbReference type="ARBA" id="ARBA00001182"/>
    </source>
</evidence>
<dbReference type="Pfam" id="PF00085">
    <property type="entry name" value="Thioredoxin"/>
    <property type="match status" value="2"/>
</dbReference>
<keyword evidence="7" id="KW-0256">Endoplasmic reticulum</keyword>
<dbReference type="GO" id="GO:0006457">
    <property type="term" value="P:protein folding"/>
    <property type="evidence" value="ECO:0007669"/>
    <property type="project" value="TreeGrafter"/>
</dbReference>
<feature type="signal peptide" evidence="15">
    <location>
        <begin position="1"/>
        <end position="15"/>
    </location>
</feature>
<dbReference type="CDD" id="cd02961">
    <property type="entry name" value="PDI_a_family"/>
    <property type="match status" value="1"/>
</dbReference>
<comment type="similarity">
    <text evidence="3 12">Belongs to the protein disulfide isomerase family.</text>
</comment>
<evidence type="ECO:0000256" key="12">
    <source>
        <dbReference type="RuleBase" id="RU004208"/>
    </source>
</evidence>
<keyword evidence="9 13" id="KW-0413">Isomerase</keyword>
<dbReference type="OrthoDB" id="72053at2759"/>
<evidence type="ECO:0000259" key="16">
    <source>
        <dbReference type="PROSITE" id="PS51352"/>
    </source>
</evidence>
<evidence type="ECO:0000256" key="8">
    <source>
        <dbReference type="ARBA" id="ARBA00023157"/>
    </source>
</evidence>
<dbReference type="GO" id="GO:0003756">
    <property type="term" value="F:protein disulfide isomerase activity"/>
    <property type="evidence" value="ECO:0007669"/>
    <property type="project" value="UniProtKB-EC"/>
</dbReference>
<sequence length="519" mass="58233">MKFLLLLAFAVLVRTDEVKKDQGVLVLEKDTFQSAITDNKFILVEFYAPWCGHCKALEPEYIKAAQKLRDINSDIQLGKVDATEQAELAEENKIRGYPTLKFYRDGKPSDYNGGRTADEIVNWLLKKTGPAAKAIATVDEAKEFASASDVAVLGLFKDLESDAAKQYLAAAQEVDDFRFAISADADVLKEYEVSSDAGVFLLKKVDDPKVAFDGEFTSEAIVKFVKTESLPLVIEFNHESAQKIFGGEIKNHLLIFVGKSHADAEKITQAARDVAKLFKGKVLFVTVDTDEDDHQRILEFFGMKKSELPAMRLIHLEEEMTKYKPSSEDLTLDAMKDFVQDFIDGKVKPHLLSEDIPEDWDKTPVKVLVSKNFDSVAFNKDKDVLVEFYAPWCGHCKQLVPIYDELGEKYKDHESIVIAKMDSTANELEHTKIQSFPTIKLYQKGDNKVVEYNGERTLAGLSKFLETGGTYGQAAPEEVIPFTGARTLDGFVEFLEQSLKTPSTEDEEEEKDVPAKDEL</sequence>
<evidence type="ECO:0000313" key="17">
    <source>
        <dbReference type="EMBL" id="CAH0105038.1"/>
    </source>
</evidence>
<dbReference type="Proteomes" id="UP000789390">
    <property type="component" value="Unassembled WGS sequence"/>
</dbReference>
<dbReference type="Pfam" id="PF13848">
    <property type="entry name" value="Thioredoxin_6"/>
    <property type="match status" value="1"/>
</dbReference>
<dbReference type="InterPro" id="IPR005792">
    <property type="entry name" value="Prot_disulphide_isomerase"/>
</dbReference>
<evidence type="ECO:0000256" key="14">
    <source>
        <dbReference type="SAM" id="MobiDB-lite"/>
    </source>
</evidence>
<protein>
    <recommendedName>
        <fullName evidence="4 13">Protein disulfide-isomerase</fullName>
        <ecNumber evidence="4 13">5.3.4.1</ecNumber>
    </recommendedName>
</protein>
<keyword evidence="8 11" id="KW-1015">Disulfide bond</keyword>
<feature type="region of interest" description="Disordered" evidence="14">
    <location>
        <begin position="497"/>
        <end position="519"/>
    </location>
</feature>
<dbReference type="InterPro" id="IPR036249">
    <property type="entry name" value="Thioredoxin-like_sf"/>
</dbReference>
<evidence type="ECO:0000256" key="7">
    <source>
        <dbReference type="ARBA" id="ARBA00022824"/>
    </source>
</evidence>
<accession>A0A8J2RPS7</accession>
<evidence type="ECO:0000256" key="13">
    <source>
        <dbReference type="RuleBase" id="RU361130"/>
    </source>
</evidence>
<keyword evidence="18" id="KW-1185">Reference proteome</keyword>
<keyword evidence="10 11" id="KW-0676">Redox-active center</keyword>
<dbReference type="CDD" id="cd02982">
    <property type="entry name" value="PDI_b'_family"/>
    <property type="match status" value="1"/>
</dbReference>
<organism evidence="17 18">
    <name type="scientific">Daphnia galeata</name>
    <dbReference type="NCBI Taxonomy" id="27404"/>
    <lineage>
        <taxon>Eukaryota</taxon>
        <taxon>Metazoa</taxon>
        <taxon>Ecdysozoa</taxon>
        <taxon>Arthropoda</taxon>
        <taxon>Crustacea</taxon>
        <taxon>Branchiopoda</taxon>
        <taxon>Diplostraca</taxon>
        <taxon>Cladocera</taxon>
        <taxon>Anomopoda</taxon>
        <taxon>Daphniidae</taxon>
        <taxon>Daphnia</taxon>
    </lineage>
</organism>
<dbReference type="CDD" id="cd02981">
    <property type="entry name" value="PDI_b_family"/>
    <property type="match status" value="1"/>
</dbReference>
<comment type="subcellular location">
    <subcellularLocation>
        <location evidence="2">Endoplasmic reticulum lumen</location>
    </subcellularLocation>
</comment>
<reference evidence="17" key="1">
    <citation type="submission" date="2021-11" db="EMBL/GenBank/DDBJ databases">
        <authorList>
            <person name="Schell T."/>
        </authorList>
    </citation>
    <scope>NUCLEOTIDE SEQUENCE</scope>
    <source>
        <strain evidence="17">M5</strain>
    </source>
</reference>
<dbReference type="FunFam" id="3.40.30.10:FF:000023">
    <property type="entry name" value="Protein disulfide-isomerase"/>
    <property type="match status" value="1"/>
</dbReference>
<dbReference type="EMBL" id="CAKKLH010000168">
    <property type="protein sequence ID" value="CAH0105038.1"/>
    <property type="molecule type" value="Genomic_DNA"/>
</dbReference>
<evidence type="ECO:0000256" key="2">
    <source>
        <dbReference type="ARBA" id="ARBA00004319"/>
    </source>
</evidence>
<feature type="domain" description="Thioredoxin" evidence="16">
    <location>
        <begin position="329"/>
        <end position="500"/>
    </location>
</feature>
<dbReference type="FunFam" id="3.40.30.10:FF:000030">
    <property type="entry name" value="Protein disulfide-isomerase"/>
    <property type="match status" value="1"/>
</dbReference>
<dbReference type="Gene3D" id="3.40.30.10">
    <property type="entry name" value="Glutaredoxin"/>
    <property type="match status" value="4"/>
</dbReference>
<evidence type="ECO:0000256" key="9">
    <source>
        <dbReference type="ARBA" id="ARBA00023235"/>
    </source>
</evidence>
<dbReference type="InterPro" id="IPR005788">
    <property type="entry name" value="PDI_thioredoxin-like_dom"/>
</dbReference>
<name>A0A8J2RPS7_9CRUS</name>
<dbReference type="PROSITE" id="PS00194">
    <property type="entry name" value="THIOREDOXIN_1"/>
    <property type="match status" value="2"/>
</dbReference>
<evidence type="ECO:0000256" key="15">
    <source>
        <dbReference type="SAM" id="SignalP"/>
    </source>
</evidence>
<proteinExistence type="inferred from homology"/>
<comment type="caution">
    <text evidence="17">The sequence shown here is derived from an EMBL/GenBank/DDBJ whole genome shotgun (WGS) entry which is preliminary data.</text>
</comment>
<dbReference type="EC" id="5.3.4.1" evidence="4 13"/>
<gene>
    <name evidence="17" type="ORF">DGAL_LOCUS7994</name>
</gene>
<dbReference type="SUPFAM" id="SSF52833">
    <property type="entry name" value="Thioredoxin-like"/>
    <property type="match status" value="4"/>
</dbReference>
<dbReference type="FunFam" id="3.40.30.10:FF:000027">
    <property type="entry name" value="protein disulfide-isomerase A2"/>
    <property type="match status" value="1"/>
</dbReference>
<dbReference type="GO" id="GO:0034976">
    <property type="term" value="P:response to endoplasmic reticulum stress"/>
    <property type="evidence" value="ECO:0007669"/>
    <property type="project" value="TreeGrafter"/>
</dbReference>
<keyword evidence="5 15" id="KW-0732">Signal</keyword>
<dbReference type="AlphaFoldDB" id="A0A8J2RPS7"/>
<feature type="chain" id="PRO_5035214311" description="Protein disulfide-isomerase" evidence="15">
    <location>
        <begin position="16"/>
        <end position="519"/>
    </location>
</feature>
<evidence type="ECO:0000256" key="5">
    <source>
        <dbReference type="ARBA" id="ARBA00022729"/>
    </source>
</evidence>
<feature type="disulfide bond" description="Redox-active" evidence="11">
    <location>
        <begin position="393"/>
        <end position="396"/>
    </location>
</feature>
<evidence type="ECO:0000256" key="6">
    <source>
        <dbReference type="ARBA" id="ARBA00022737"/>
    </source>
</evidence>
<evidence type="ECO:0000256" key="3">
    <source>
        <dbReference type="ARBA" id="ARBA00006347"/>
    </source>
</evidence>
<keyword evidence="6" id="KW-0677">Repeat</keyword>
<evidence type="ECO:0000256" key="11">
    <source>
        <dbReference type="PIRSR" id="PIRSR605792-51"/>
    </source>
</evidence>
<feature type="disulfide bond" description="Redox-active" evidence="11">
    <location>
        <begin position="51"/>
        <end position="54"/>
    </location>
</feature>
<evidence type="ECO:0000256" key="4">
    <source>
        <dbReference type="ARBA" id="ARBA00012723"/>
    </source>
</evidence>
<dbReference type="InterPro" id="IPR013766">
    <property type="entry name" value="Thioredoxin_domain"/>
</dbReference>
<dbReference type="FunFam" id="3.40.30.10:FF:000042">
    <property type="entry name" value="protein disulfide-isomerase A2"/>
    <property type="match status" value="1"/>
</dbReference>
<evidence type="ECO:0000313" key="18">
    <source>
        <dbReference type="Proteomes" id="UP000789390"/>
    </source>
</evidence>
<dbReference type="NCBIfam" id="TIGR01130">
    <property type="entry name" value="ER_PDI_fam"/>
    <property type="match status" value="1"/>
</dbReference>
<evidence type="ECO:0000256" key="10">
    <source>
        <dbReference type="ARBA" id="ARBA00023284"/>
    </source>
</evidence>
<dbReference type="GO" id="GO:0005788">
    <property type="term" value="C:endoplasmic reticulum lumen"/>
    <property type="evidence" value="ECO:0007669"/>
    <property type="project" value="UniProtKB-SubCell"/>
</dbReference>
<dbReference type="CDD" id="cd02995">
    <property type="entry name" value="PDI_a_PDI_a'_C"/>
    <property type="match status" value="1"/>
</dbReference>
<dbReference type="NCBIfam" id="TIGR01126">
    <property type="entry name" value="pdi_dom"/>
    <property type="match status" value="2"/>
</dbReference>
<dbReference type="PANTHER" id="PTHR18929">
    <property type="entry name" value="PROTEIN DISULFIDE ISOMERASE"/>
    <property type="match status" value="1"/>
</dbReference>
<feature type="domain" description="Thioredoxin" evidence="16">
    <location>
        <begin position="4"/>
        <end position="129"/>
    </location>
</feature>
<dbReference type="PANTHER" id="PTHR18929:SF240">
    <property type="entry name" value="PROTEIN DISULFIDE-ISOMERASE"/>
    <property type="match status" value="1"/>
</dbReference>